<feature type="transmembrane region" description="Helical" evidence="3">
    <location>
        <begin position="598"/>
        <end position="618"/>
    </location>
</feature>
<evidence type="ECO:0000256" key="1">
    <source>
        <dbReference type="ARBA" id="ARBA00022737"/>
    </source>
</evidence>
<evidence type="ECO:0000256" key="4">
    <source>
        <dbReference type="SAM" id="SignalP"/>
    </source>
</evidence>
<dbReference type="SMART" id="SM00060">
    <property type="entry name" value="FN3"/>
    <property type="match status" value="2"/>
</dbReference>
<dbReference type="CDD" id="cd00096">
    <property type="entry name" value="Ig"/>
    <property type="match status" value="1"/>
</dbReference>
<dbReference type="SUPFAM" id="SSF48726">
    <property type="entry name" value="Immunoglobulin"/>
    <property type="match status" value="1"/>
</dbReference>
<evidence type="ECO:0000313" key="7">
    <source>
        <dbReference type="Proteomes" id="UP000887566"/>
    </source>
</evidence>
<keyword evidence="2" id="KW-1015">Disulfide bond</keyword>
<keyword evidence="3" id="KW-1133">Transmembrane helix</keyword>
<dbReference type="SMART" id="SM00409">
    <property type="entry name" value="IG"/>
    <property type="match status" value="2"/>
</dbReference>
<keyword evidence="1" id="KW-0677">Repeat</keyword>
<dbReference type="SUPFAM" id="SSF49265">
    <property type="entry name" value="Fibronectin type III"/>
    <property type="match status" value="1"/>
</dbReference>
<feature type="signal peptide" evidence="4">
    <location>
        <begin position="1"/>
        <end position="22"/>
    </location>
</feature>
<evidence type="ECO:0000256" key="2">
    <source>
        <dbReference type="ARBA" id="ARBA00023157"/>
    </source>
</evidence>
<name>A0A914WKS2_9BILA</name>
<feature type="domain" description="Fibronectin type-III" evidence="6">
    <location>
        <begin position="501"/>
        <end position="592"/>
    </location>
</feature>
<dbReference type="PANTHER" id="PTHR44170">
    <property type="entry name" value="PROTEIN SIDEKICK"/>
    <property type="match status" value="1"/>
</dbReference>
<dbReference type="Pfam" id="PF00041">
    <property type="entry name" value="fn3"/>
    <property type="match status" value="1"/>
</dbReference>
<dbReference type="InterPro" id="IPR036116">
    <property type="entry name" value="FN3_sf"/>
</dbReference>
<dbReference type="InterPro" id="IPR003961">
    <property type="entry name" value="FN3_dom"/>
</dbReference>
<organism evidence="7 8">
    <name type="scientific">Plectus sambesii</name>
    <dbReference type="NCBI Taxonomy" id="2011161"/>
    <lineage>
        <taxon>Eukaryota</taxon>
        <taxon>Metazoa</taxon>
        <taxon>Ecdysozoa</taxon>
        <taxon>Nematoda</taxon>
        <taxon>Chromadorea</taxon>
        <taxon>Plectida</taxon>
        <taxon>Plectina</taxon>
        <taxon>Plectoidea</taxon>
        <taxon>Plectidae</taxon>
        <taxon>Plectus</taxon>
    </lineage>
</organism>
<feature type="chain" id="PRO_5036905678" evidence="4">
    <location>
        <begin position="23"/>
        <end position="736"/>
    </location>
</feature>
<dbReference type="InterPro" id="IPR002602">
    <property type="entry name" value="DB"/>
</dbReference>
<feature type="domain" description="Ig-like" evidence="5">
    <location>
        <begin position="287"/>
        <end position="381"/>
    </location>
</feature>
<dbReference type="InterPro" id="IPR003599">
    <property type="entry name" value="Ig_sub"/>
</dbReference>
<dbReference type="PROSITE" id="PS50835">
    <property type="entry name" value="IG_LIKE"/>
    <property type="match status" value="1"/>
</dbReference>
<dbReference type="Pfam" id="PF01682">
    <property type="entry name" value="DB"/>
    <property type="match status" value="1"/>
</dbReference>
<dbReference type="GO" id="GO:0098609">
    <property type="term" value="P:cell-cell adhesion"/>
    <property type="evidence" value="ECO:0007669"/>
    <property type="project" value="TreeGrafter"/>
</dbReference>
<evidence type="ECO:0000313" key="8">
    <source>
        <dbReference type="WBParaSite" id="PSAMB.scaffold4316size15018.g24019.t1"/>
    </source>
</evidence>
<protein>
    <submittedName>
        <fullName evidence="8">Uncharacterized protein</fullName>
    </submittedName>
</protein>
<reference evidence="8" key="1">
    <citation type="submission" date="2022-11" db="UniProtKB">
        <authorList>
            <consortium name="WormBaseParasite"/>
        </authorList>
    </citation>
    <scope>IDENTIFICATION</scope>
</reference>
<dbReference type="WBParaSite" id="PSAMB.scaffold4316size15018.g24019.t1">
    <property type="protein sequence ID" value="PSAMB.scaffold4316size15018.g24019.t1"/>
    <property type="gene ID" value="PSAMB.scaffold4316size15018.g24019"/>
</dbReference>
<dbReference type="PANTHER" id="PTHR44170:SF6">
    <property type="entry name" value="CONTACTIN"/>
    <property type="match status" value="1"/>
</dbReference>
<proteinExistence type="predicted"/>
<evidence type="ECO:0000259" key="6">
    <source>
        <dbReference type="PROSITE" id="PS50853"/>
    </source>
</evidence>
<feature type="domain" description="Fibronectin type-III" evidence="6">
    <location>
        <begin position="84"/>
        <end position="188"/>
    </location>
</feature>
<dbReference type="InterPro" id="IPR013783">
    <property type="entry name" value="Ig-like_fold"/>
</dbReference>
<dbReference type="Proteomes" id="UP000887566">
    <property type="component" value="Unplaced"/>
</dbReference>
<dbReference type="CDD" id="cd00063">
    <property type="entry name" value="FN3"/>
    <property type="match status" value="2"/>
</dbReference>
<keyword evidence="3" id="KW-0812">Transmembrane</keyword>
<keyword evidence="4" id="KW-0732">Signal</keyword>
<dbReference type="Gene3D" id="2.60.40.10">
    <property type="entry name" value="Immunoglobulins"/>
    <property type="match status" value="3"/>
</dbReference>
<dbReference type="GO" id="GO:0016020">
    <property type="term" value="C:membrane"/>
    <property type="evidence" value="ECO:0007669"/>
    <property type="project" value="UniProtKB-SubCell"/>
</dbReference>
<sequence>MVASYCLCIALAAAYLLTVCTTATVDVEKNVTGNTINFNVEPSRKYVANVVTWNNHGSSIPTFNTTFDSPAVGNTDTSPGKPSPPHSVRVVWNNGSSLNVTWSFSHLTLDGRIITKPTYKVQYGPVQPADSTTSRIRSEVLKTEDMWARLEGLTENTVYDIYASVIDSGSGLESAASEIISVFMTPDSLGMPEPTLTIEPPLQPGTVYAYGLRVFITCKANGPDAKNVNVEIVGGENVANSDPGSDRATMLLTVSAKLVNEAVICFVSKANGHQNRAETRIRVQFGPEVHVEKPTIHAFKDMSLQLVCLVRGYPQPTVTWSFRPPGDSNAQQPVTDPVMRRLESDLGFESVLLIANTTGRAGTYFCTASTSAGAQREMSIEVQLNMALPLTPDFVMNCCLEHKVLEQCRSPCNYTLDPNLVKPTNGCEQETPKLLYCAKDGIDHTDCCAANGVTKECLPFCDRSIDDSDQPKQHLDISQCSKFAQTVLECFMKSHAVLPSPPGTVHADTMGPTALKVHWTKPKNSEEIDQYAVYYKPLNDANAKYEMVLTKTDSVVLEGLKSGESYALAVISLNMYGFSQFSILREAVVDPNFSNSSYFGSMVVGMLIGTLVGILVYIMKMVKRRQAAIRAKRLNGKTATGYLTNVYEKLKLKKLGRTFLTPSVQCISVLKIDIVNMVDIPDAVGQVPQVCLVATDAISSGRRAGHLPINQPVTGSRAHSGWTCYLCRVYRPPDGP</sequence>
<dbReference type="InterPro" id="IPR036179">
    <property type="entry name" value="Ig-like_dom_sf"/>
</dbReference>
<evidence type="ECO:0000256" key="3">
    <source>
        <dbReference type="SAM" id="Phobius"/>
    </source>
</evidence>
<accession>A0A914WKS2</accession>
<dbReference type="Pfam" id="PF13927">
    <property type="entry name" value="Ig_3"/>
    <property type="match status" value="1"/>
</dbReference>
<dbReference type="AlphaFoldDB" id="A0A914WKS2"/>
<keyword evidence="3" id="KW-0472">Membrane</keyword>
<evidence type="ECO:0000259" key="5">
    <source>
        <dbReference type="PROSITE" id="PS50835"/>
    </source>
</evidence>
<dbReference type="InterPro" id="IPR007110">
    <property type="entry name" value="Ig-like_dom"/>
</dbReference>
<keyword evidence="7" id="KW-1185">Reference proteome</keyword>
<dbReference type="PROSITE" id="PS50853">
    <property type="entry name" value="FN3"/>
    <property type="match status" value="2"/>
</dbReference>